<feature type="transmembrane region" description="Helical" evidence="1">
    <location>
        <begin position="157"/>
        <end position="177"/>
    </location>
</feature>
<dbReference type="Proteomes" id="UP000095283">
    <property type="component" value="Unplaced"/>
</dbReference>
<proteinExistence type="predicted"/>
<sequence>MFIIISVWRLSHFLFIFYLVDTVIRVKITVVGDGDLDKDFLRKREIHAEDMEKWEAPLICSSLISLLPAVFAECEHDRELSAYSARDKESCNGNNVSYSNYFIWRLCTLPVDIQIFGYNPIPVVCRMMSFNKKRTVSILQRFVDGLRAGNRESGRTFFMFLFIFIFFTFVPFEYVLFYGKLVGIFYIVFIVETAVLRVTAVHKHRNLKIVLEDFPLFFAHNVLHKFLNVTQPNCLSFFGVKMVHLWTASHYSGFPSLHYHFILNPHERCSRFPIPFSILWFNRGFIYHCYLYLLSVE</sequence>
<accession>A0A1I7WM83</accession>
<evidence type="ECO:0000313" key="2">
    <source>
        <dbReference type="Proteomes" id="UP000095283"/>
    </source>
</evidence>
<keyword evidence="1" id="KW-0472">Membrane</keyword>
<organism evidence="2 3">
    <name type="scientific">Heterorhabditis bacteriophora</name>
    <name type="common">Entomopathogenic nematode worm</name>
    <dbReference type="NCBI Taxonomy" id="37862"/>
    <lineage>
        <taxon>Eukaryota</taxon>
        <taxon>Metazoa</taxon>
        <taxon>Ecdysozoa</taxon>
        <taxon>Nematoda</taxon>
        <taxon>Chromadorea</taxon>
        <taxon>Rhabditida</taxon>
        <taxon>Rhabditina</taxon>
        <taxon>Rhabditomorpha</taxon>
        <taxon>Strongyloidea</taxon>
        <taxon>Heterorhabditidae</taxon>
        <taxon>Heterorhabditis</taxon>
    </lineage>
</organism>
<name>A0A1I7WM83_HETBA</name>
<keyword evidence="2" id="KW-1185">Reference proteome</keyword>
<protein>
    <submittedName>
        <fullName evidence="3">HIT domain-containing protein</fullName>
    </submittedName>
</protein>
<keyword evidence="1" id="KW-0812">Transmembrane</keyword>
<evidence type="ECO:0000313" key="3">
    <source>
        <dbReference type="WBParaSite" id="Hba_06242"/>
    </source>
</evidence>
<reference evidence="3" key="1">
    <citation type="submission" date="2016-11" db="UniProtKB">
        <authorList>
            <consortium name="WormBaseParasite"/>
        </authorList>
    </citation>
    <scope>IDENTIFICATION</scope>
</reference>
<keyword evidence="1" id="KW-1133">Transmembrane helix</keyword>
<evidence type="ECO:0000256" key="1">
    <source>
        <dbReference type="SAM" id="Phobius"/>
    </source>
</evidence>
<feature type="transmembrane region" description="Helical" evidence="1">
    <location>
        <begin position="183"/>
        <end position="200"/>
    </location>
</feature>
<dbReference type="AlphaFoldDB" id="A0A1I7WM83"/>
<dbReference type="WBParaSite" id="Hba_06242">
    <property type="protein sequence ID" value="Hba_06242"/>
    <property type="gene ID" value="Hba_06242"/>
</dbReference>